<reference evidence="7" key="1">
    <citation type="submission" date="2021-01" db="EMBL/GenBank/DDBJ databases">
        <authorList>
            <person name="Corre E."/>
            <person name="Pelletier E."/>
            <person name="Niang G."/>
            <person name="Scheremetjew M."/>
            <person name="Finn R."/>
            <person name="Kale V."/>
            <person name="Holt S."/>
            <person name="Cochrane G."/>
            <person name="Meng A."/>
            <person name="Brown T."/>
            <person name="Cohen L."/>
        </authorList>
    </citation>
    <scope>NUCLEOTIDE SEQUENCE</scope>
    <source>
        <strain evidence="7">CCMP219</strain>
    </source>
</reference>
<evidence type="ECO:0000256" key="1">
    <source>
        <dbReference type="ARBA" id="ARBA00007913"/>
    </source>
</evidence>
<accession>A0A7R9YT83</accession>
<dbReference type="InterPro" id="IPR041677">
    <property type="entry name" value="DNA2/NAM7_AAA_11"/>
</dbReference>
<dbReference type="GO" id="GO:0016787">
    <property type="term" value="F:hydrolase activity"/>
    <property type="evidence" value="ECO:0007669"/>
    <property type="project" value="UniProtKB-KW"/>
</dbReference>
<evidence type="ECO:0000256" key="3">
    <source>
        <dbReference type="ARBA" id="ARBA00022801"/>
    </source>
</evidence>
<dbReference type="CDD" id="cd18044">
    <property type="entry name" value="DEXXQc_SMUBP2"/>
    <property type="match status" value="1"/>
</dbReference>
<dbReference type="CDD" id="cd18808">
    <property type="entry name" value="SF1_C_Upf1"/>
    <property type="match status" value="1"/>
</dbReference>
<dbReference type="Pfam" id="PF13087">
    <property type="entry name" value="AAA_12"/>
    <property type="match status" value="1"/>
</dbReference>
<name>A0A7R9YT83_9CHLO</name>
<dbReference type="SMART" id="SM00382">
    <property type="entry name" value="AAA"/>
    <property type="match status" value="1"/>
</dbReference>
<dbReference type="InterPro" id="IPR050534">
    <property type="entry name" value="Coronavir_polyprotein_1ab"/>
</dbReference>
<organism evidence="7">
    <name type="scientific">Chlamydomonas euryale</name>
    <dbReference type="NCBI Taxonomy" id="1486919"/>
    <lineage>
        <taxon>Eukaryota</taxon>
        <taxon>Viridiplantae</taxon>
        <taxon>Chlorophyta</taxon>
        <taxon>core chlorophytes</taxon>
        <taxon>Chlorophyceae</taxon>
        <taxon>CS clade</taxon>
        <taxon>Chlamydomonadales</taxon>
        <taxon>Chlamydomonadaceae</taxon>
        <taxon>Chlamydomonas</taxon>
    </lineage>
</organism>
<dbReference type="InterPro" id="IPR047187">
    <property type="entry name" value="SF1_C_Upf1"/>
</dbReference>
<dbReference type="InterPro" id="IPR027417">
    <property type="entry name" value="P-loop_NTPase"/>
</dbReference>
<dbReference type="PANTHER" id="PTHR43788">
    <property type="entry name" value="DNA2/NAM7 HELICASE FAMILY MEMBER"/>
    <property type="match status" value="1"/>
</dbReference>
<evidence type="ECO:0000256" key="2">
    <source>
        <dbReference type="ARBA" id="ARBA00022741"/>
    </source>
</evidence>
<dbReference type="Pfam" id="PF13086">
    <property type="entry name" value="AAA_11"/>
    <property type="match status" value="1"/>
</dbReference>
<dbReference type="GO" id="GO:0005524">
    <property type="term" value="F:ATP binding"/>
    <property type="evidence" value="ECO:0007669"/>
    <property type="project" value="UniProtKB-KW"/>
</dbReference>
<evidence type="ECO:0000313" key="7">
    <source>
        <dbReference type="EMBL" id="CAD8285769.1"/>
    </source>
</evidence>
<dbReference type="GO" id="GO:0043139">
    <property type="term" value="F:5'-3' DNA helicase activity"/>
    <property type="evidence" value="ECO:0007669"/>
    <property type="project" value="TreeGrafter"/>
</dbReference>
<keyword evidence="4" id="KW-0347">Helicase</keyword>
<evidence type="ECO:0000256" key="4">
    <source>
        <dbReference type="ARBA" id="ARBA00022806"/>
    </source>
</evidence>
<protein>
    <recommendedName>
        <fullName evidence="6">AAA+ ATPase domain-containing protein</fullName>
    </recommendedName>
</protein>
<dbReference type="SUPFAM" id="SSF52540">
    <property type="entry name" value="P-loop containing nucleoside triphosphate hydrolases"/>
    <property type="match status" value="1"/>
</dbReference>
<comment type="similarity">
    <text evidence="1">Belongs to the DNA2/NAM7 helicase family.</text>
</comment>
<evidence type="ECO:0000256" key="5">
    <source>
        <dbReference type="ARBA" id="ARBA00022840"/>
    </source>
</evidence>
<dbReference type="InterPro" id="IPR003593">
    <property type="entry name" value="AAA+_ATPase"/>
</dbReference>
<dbReference type="PANTHER" id="PTHR43788:SF8">
    <property type="entry name" value="DNA-BINDING PROTEIN SMUBP-2"/>
    <property type="match status" value="1"/>
</dbReference>
<dbReference type="InterPro" id="IPR041679">
    <property type="entry name" value="DNA2/NAM7-like_C"/>
</dbReference>
<keyword evidence="2" id="KW-0547">Nucleotide-binding</keyword>
<proteinExistence type="inferred from homology"/>
<feature type="domain" description="AAA+ ATPase" evidence="6">
    <location>
        <begin position="75"/>
        <end position="298"/>
    </location>
</feature>
<keyword evidence="5" id="KW-0067">ATP-binding</keyword>
<dbReference type="Gene3D" id="3.40.50.300">
    <property type="entry name" value="P-loop containing nucleotide triphosphate hydrolases"/>
    <property type="match status" value="2"/>
</dbReference>
<sequence length="538" mass="57914">MSACLQVTYKRLKETLGALTAVSNVSGSDAPAAALVSVLFGTREPRFVQPGPSWTPFNNGLDDSQRAAVSLALAAKDIALVHGPPGTGKTTAVVEIIRQEVKRGSRVLAVAASNIAVDNLVERLAAGTGAAKLRVVRMGHPARLLPQVLDNSLEAHVLRSDNSSLAKDCRKEMKSLNCQLMRLENWKRAERRQVQGELRKLAKEERKRQQAAIVEVLKSAQVVTATLTGALHHSLEGSVFDVVVIDEAAQALEAACWGALLKAPRCVLAGDHLQLPPTIISDIAARRGLARTLFERIQDLYGAGVSQMLNVQYRMNKAIMQWSSDELYDGHLTAHNSVAEHCLADLLTEAPAAKSKKPAKVPSTNTGSSVSKPFLPVLLLIDTTGCGFEEQQEEEGDSRTNLGEAKAVIAHVERLIAAGIAPESIGIITPYNAQVALLKELRPDSVAKALEVSSVDGFQGREKEAIVISAVRCNAAQQVGFLADRRRMNVAVTRARRHCAIVCDTETLSGGDPFLGRLVSYFEQHGEYISAAELVSEA</sequence>
<dbReference type="EMBL" id="HBEC01012609">
    <property type="protein sequence ID" value="CAD8285769.1"/>
    <property type="molecule type" value="Transcribed_RNA"/>
</dbReference>
<gene>
    <name evidence="7" type="ORF">CEUR00632_LOCUS5807</name>
</gene>
<dbReference type="AlphaFoldDB" id="A0A7R9YT83"/>
<keyword evidence="3" id="KW-0378">Hydrolase</keyword>
<evidence type="ECO:0000259" key="6">
    <source>
        <dbReference type="SMART" id="SM00382"/>
    </source>
</evidence>